<comment type="caution">
    <text evidence="1">The sequence shown here is derived from an EMBL/GenBank/DDBJ whole genome shotgun (WGS) entry which is preliminary data.</text>
</comment>
<organism evidence="1 2">
    <name type="scientific">Aphis craccivora</name>
    <name type="common">Cowpea aphid</name>
    <dbReference type="NCBI Taxonomy" id="307492"/>
    <lineage>
        <taxon>Eukaryota</taxon>
        <taxon>Metazoa</taxon>
        <taxon>Ecdysozoa</taxon>
        <taxon>Arthropoda</taxon>
        <taxon>Hexapoda</taxon>
        <taxon>Insecta</taxon>
        <taxon>Pterygota</taxon>
        <taxon>Neoptera</taxon>
        <taxon>Paraneoptera</taxon>
        <taxon>Hemiptera</taxon>
        <taxon>Sternorrhyncha</taxon>
        <taxon>Aphidomorpha</taxon>
        <taxon>Aphidoidea</taxon>
        <taxon>Aphididae</taxon>
        <taxon>Aphidini</taxon>
        <taxon>Aphis</taxon>
        <taxon>Aphis</taxon>
    </lineage>
</organism>
<dbReference type="EMBL" id="VUJU01014017">
    <property type="protein sequence ID" value="KAF0703160.1"/>
    <property type="molecule type" value="Genomic_DNA"/>
</dbReference>
<evidence type="ECO:0000313" key="2">
    <source>
        <dbReference type="Proteomes" id="UP000478052"/>
    </source>
</evidence>
<accession>A0A6G0VPB1</accession>
<dbReference type="AlphaFoldDB" id="A0A6G0VPB1"/>
<dbReference type="Proteomes" id="UP000478052">
    <property type="component" value="Unassembled WGS sequence"/>
</dbReference>
<dbReference type="OrthoDB" id="6644701at2759"/>
<reference evidence="1 2" key="1">
    <citation type="submission" date="2019-08" db="EMBL/GenBank/DDBJ databases">
        <title>Whole genome of Aphis craccivora.</title>
        <authorList>
            <person name="Voronova N.V."/>
            <person name="Shulinski R.S."/>
            <person name="Bandarenka Y.V."/>
            <person name="Zhorov D.G."/>
            <person name="Warner D."/>
        </authorList>
    </citation>
    <scope>NUCLEOTIDE SEQUENCE [LARGE SCALE GENOMIC DNA]</scope>
    <source>
        <strain evidence="1">180601</strain>
        <tissue evidence="1">Whole Body</tissue>
    </source>
</reference>
<proteinExistence type="predicted"/>
<protein>
    <submittedName>
        <fullName evidence="1">Uncharacterized protein</fullName>
    </submittedName>
</protein>
<gene>
    <name evidence="1" type="ORF">FWK35_00038390</name>
</gene>
<keyword evidence="2" id="KW-1185">Reference proteome</keyword>
<sequence length="317" mass="36453">MFTDIDFHPYDISWSDWEDLQNGDVNDVMYPHEDTISDIRKVLDEYASPTYPSSKGYEVTIRQRPAVQDFRPLSPFKRVRRKCHEKENAGVQAVAGPSIDYNRCAMHNVAGCNEQDVDNDTQRSTEDIDSGENIAIVNSRKRNEPEEDLPSGKCIDDEEFTPDVTCSKNTQQNRPVIDCRRYNFPHMRERGKCQSNLCESNYGDEGACTNVNADNHGRHDAVYAVGMPVIVYVSGNPYLAAVITKISGDKVYVKYPGGLYDQYEYYVPNKDILPFKSQFTNGIFCPIRPIAKNNPRRQTLRNKIMLYEDRMQRYLTR</sequence>
<evidence type="ECO:0000313" key="1">
    <source>
        <dbReference type="EMBL" id="KAF0703160.1"/>
    </source>
</evidence>
<name>A0A6G0VPB1_APHCR</name>